<keyword evidence="5 8" id="KW-0378">Hydrolase</keyword>
<dbReference type="GO" id="GO:0017108">
    <property type="term" value="F:5'-flap endonuclease activity"/>
    <property type="evidence" value="ECO:0007669"/>
    <property type="project" value="TreeGrafter"/>
</dbReference>
<protein>
    <recommendedName>
        <fullName evidence="8">Fanconi-associated nuclease</fullName>
        <ecNumber evidence="8">3.1.4.1</ecNumber>
    </recommendedName>
</protein>
<keyword evidence="8" id="KW-0234">DNA repair</keyword>
<dbReference type="EC" id="3.1.4.1" evidence="8"/>
<feature type="compositionally biased region" description="Low complexity" evidence="9">
    <location>
        <begin position="12"/>
        <end position="28"/>
    </location>
</feature>
<dbReference type="GO" id="GO:0036297">
    <property type="term" value="P:interstrand cross-link repair"/>
    <property type="evidence" value="ECO:0007669"/>
    <property type="project" value="InterPro"/>
</dbReference>
<feature type="compositionally biased region" description="Polar residues" evidence="9">
    <location>
        <begin position="118"/>
        <end position="140"/>
    </location>
</feature>
<comment type="cofactor">
    <cofactor evidence="8">
        <name>Mg(2+)</name>
        <dbReference type="ChEBI" id="CHEBI:18420"/>
    </cofactor>
    <cofactor evidence="8">
        <name>Mn(2+)</name>
        <dbReference type="ChEBI" id="CHEBI:29035"/>
    </cofactor>
</comment>
<dbReference type="EMBL" id="GFXV01007285">
    <property type="protein sequence ID" value="MBW19090.1"/>
    <property type="molecule type" value="Transcribed_RNA"/>
</dbReference>
<keyword evidence="8" id="KW-0539">Nucleus</keyword>
<dbReference type="PANTHER" id="PTHR15749">
    <property type="entry name" value="FANCONI-ASSOCIATED NUCLEASE 1"/>
    <property type="match status" value="1"/>
</dbReference>
<dbReference type="GO" id="GO:0070336">
    <property type="term" value="F:flap-structured DNA binding"/>
    <property type="evidence" value="ECO:0007669"/>
    <property type="project" value="TreeGrafter"/>
</dbReference>
<keyword evidence="3 8" id="KW-0540">Nuclease</keyword>
<keyword evidence="4 8" id="KW-0479">Metal-binding</keyword>
<keyword evidence="8" id="KW-0227">DNA damage</keyword>
<dbReference type="GO" id="GO:0005634">
    <property type="term" value="C:nucleus"/>
    <property type="evidence" value="ECO:0007669"/>
    <property type="project" value="UniProtKB-SubCell"/>
</dbReference>
<comment type="function">
    <text evidence="8">Nuclease required for the repair of DNA interstrand cross-links (ICL). Acts as a 5'-3' exonuclease that anchors at a cut end of DNA and cleaves DNA successively at every third nucleotide, allowing to excise an ICL from one strand through flanking incisions.</text>
</comment>
<dbReference type="InterPro" id="IPR033315">
    <property type="entry name" value="Fan1-like"/>
</dbReference>
<dbReference type="CDD" id="cd22326">
    <property type="entry name" value="FAN1-like"/>
    <property type="match status" value="1"/>
</dbReference>
<dbReference type="AlphaFoldDB" id="A0A2H8TYW7"/>
<keyword evidence="7 8" id="KW-0464">Manganese</keyword>
<evidence type="ECO:0000256" key="7">
    <source>
        <dbReference type="ARBA" id="ARBA00023211"/>
    </source>
</evidence>
<gene>
    <name evidence="11" type="primary">fan1_1</name>
</gene>
<dbReference type="SMART" id="SM00990">
    <property type="entry name" value="VRR_NUC"/>
    <property type="match status" value="1"/>
</dbReference>
<evidence type="ECO:0000259" key="10">
    <source>
        <dbReference type="SMART" id="SM00990"/>
    </source>
</evidence>
<evidence type="ECO:0000256" key="9">
    <source>
        <dbReference type="SAM" id="MobiDB-lite"/>
    </source>
</evidence>
<dbReference type="OrthoDB" id="76364at2759"/>
<keyword evidence="6 8" id="KW-0460">Magnesium</keyword>
<dbReference type="InterPro" id="IPR014883">
    <property type="entry name" value="VRR_NUC"/>
</dbReference>
<comment type="similarity">
    <text evidence="2 8">Belongs to the FAN1 family.</text>
</comment>
<evidence type="ECO:0000256" key="5">
    <source>
        <dbReference type="ARBA" id="ARBA00022801"/>
    </source>
</evidence>
<dbReference type="GO" id="GO:0046872">
    <property type="term" value="F:metal ion binding"/>
    <property type="evidence" value="ECO:0007669"/>
    <property type="project" value="UniProtKB-KW"/>
</dbReference>
<reference evidence="11" key="1">
    <citation type="submission" date="2017-10" db="EMBL/GenBank/DDBJ databases">
        <title>Transcriptome Assembly of Sugarcane Aphid Adults.</title>
        <authorList>
            <person name="Scully E.D."/>
            <person name="Palmer N.A."/>
            <person name="Geib S.M."/>
            <person name="Sarath G."/>
            <person name="Sattler S.E."/>
        </authorList>
    </citation>
    <scope>NUCLEOTIDE SEQUENCE</scope>
    <source>
        <tissue evidence="11">Whole body</tissue>
    </source>
</reference>
<feature type="region of interest" description="Disordered" evidence="9">
    <location>
        <begin position="118"/>
        <end position="142"/>
    </location>
</feature>
<evidence type="ECO:0000256" key="8">
    <source>
        <dbReference type="RuleBase" id="RU365033"/>
    </source>
</evidence>
<feature type="region of interest" description="Disordered" evidence="9">
    <location>
        <begin position="1"/>
        <end position="31"/>
    </location>
</feature>
<evidence type="ECO:0000256" key="6">
    <source>
        <dbReference type="ARBA" id="ARBA00022842"/>
    </source>
</evidence>
<feature type="compositionally biased region" description="Polar residues" evidence="9">
    <location>
        <begin position="221"/>
        <end position="234"/>
    </location>
</feature>
<comment type="subcellular location">
    <subcellularLocation>
        <location evidence="8">Nucleus</location>
    </subcellularLocation>
</comment>
<dbReference type="Gene3D" id="3.40.1350.10">
    <property type="match status" value="1"/>
</dbReference>
<sequence length="935" mass="107335">MDSPFKTPSKKPASQMLPSSDSSSPFTPKRSRIKKISSEAYDSVSRILAFDESNSCSPTRRKLDFLSFSQNSMLLNENELIQCEQTTPVKIEPSNFEKNKIVLSPSIKVHPKRFNISEQDINTIKTPSNKRSGSNNSTPSKKLKLSNVIAGCKKITSFFKPTQKKPDFITNKAGNYFLPAKHKIGEENINSSIENSNKSERQLTTPIKNNNINNIQVRSPKINSISSSHPNEQKTSPRRKVVMSPLLNKTKMKEFNITEQVTPSKIENINKNPTTSPRILDYLENKVVISGGDTYSRFIKLIVLRPEIFFFGKDIMKKIESASNDELKIYGRLISRKHGWIRYNGPDGLQKYEESDICDNFDSVLESLATKQLINTDVISCELDTLLNILNNQELKELQKKFNIKLSSSKSQTKPVMIKSFINLVKNQRTLYGNSTSNLKEHIKNMIGYCLKLSDTSRNDIMSCLIYESYPYFSGEEKDRFRDCFTKFSLVEKKLLKFPKFEAERVSINFSSKDIFEMYKNALNLRHEVQLLLEQKDHENAILVLHIMFENFKSAIWDKSNVESLLKIPTYLRKYSAISVYAHTLFKNISILKKCTSNTNLAKEVLEFLLSHKEFLISKQADLHIELAKVFELQYKQLDCAANVILNGLKDDNMTELGRQMLSKRAKMYANRKKLNDELKNELLSIASTTGKEPPSITISGKIISIKEKGSSGHKQVYSKVVENGDCHFMSVEELALSHYKSQGFSNGLHDEGQLIKSMFLLCFWEIIYASYKPYVLFISPYQDCPLDWRTRHFYEIREQQIKDRMAELKKMNVDQICDMLKKCHDEYCDTQSVVNWKFMSVDNLPLCRTLLECIGIEVFLAIGEQILKDGRIYLHGMPDLVVWDIVKHKCIFVEVKGPNDKLSERQYSWLLKLMKFGANVEVCHVVGTGGKNNN</sequence>
<comment type="catalytic activity">
    <reaction evidence="1 8">
        <text>Hydrolytically removes 5'-nucleotides successively from the 3'-hydroxy termini of 3'-hydroxy-terminated oligonucleotides.</text>
        <dbReference type="EC" id="3.1.4.1"/>
    </reaction>
</comment>
<evidence type="ECO:0000256" key="3">
    <source>
        <dbReference type="ARBA" id="ARBA00022722"/>
    </source>
</evidence>
<evidence type="ECO:0000256" key="1">
    <source>
        <dbReference type="ARBA" id="ARBA00000983"/>
    </source>
</evidence>
<feature type="domain" description="VRR-NUC" evidence="10">
    <location>
        <begin position="812"/>
        <end position="928"/>
    </location>
</feature>
<dbReference type="InterPro" id="IPR049132">
    <property type="entry name" value="FAN1-like_euk"/>
</dbReference>
<organism evidence="11">
    <name type="scientific">Melanaphis sacchari</name>
    <dbReference type="NCBI Taxonomy" id="742174"/>
    <lineage>
        <taxon>Eukaryota</taxon>
        <taxon>Metazoa</taxon>
        <taxon>Ecdysozoa</taxon>
        <taxon>Arthropoda</taxon>
        <taxon>Hexapoda</taxon>
        <taxon>Insecta</taxon>
        <taxon>Pterygota</taxon>
        <taxon>Neoptera</taxon>
        <taxon>Paraneoptera</taxon>
        <taxon>Hemiptera</taxon>
        <taxon>Sternorrhyncha</taxon>
        <taxon>Aphidomorpha</taxon>
        <taxon>Aphidoidea</taxon>
        <taxon>Aphididae</taxon>
        <taxon>Aphidini</taxon>
        <taxon>Melanaphis</taxon>
    </lineage>
</organism>
<evidence type="ECO:0000313" key="11">
    <source>
        <dbReference type="EMBL" id="MBW19090.1"/>
    </source>
</evidence>
<evidence type="ECO:0000256" key="2">
    <source>
        <dbReference type="ARBA" id="ARBA00005533"/>
    </source>
</evidence>
<dbReference type="PANTHER" id="PTHR15749:SF4">
    <property type="entry name" value="FANCONI-ASSOCIATED NUCLEASE 1"/>
    <property type="match status" value="1"/>
</dbReference>
<name>A0A2H8TYW7_9HEMI</name>
<dbReference type="GO" id="GO:0004528">
    <property type="term" value="F:phosphodiesterase I activity"/>
    <property type="evidence" value="ECO:0007669"/>
    <property type="project" value="UniProtKB-EC"/>
</dbReference>
<dbReference type="Pfam" id="PF08774">
    <property type="entry name" value="VRR_NUC"/>
    <property type="match status" value="1"/>
</dbReference>
<proteinExistence type="inferred from homology"/>
<dbReference type="GO" id="GO:0008409">
    <property type="term" value="F:5'-3' exonuclease activity"/>
    <property type="evidence" value="ECO:0007669"/>
    <property type="project" value="TreeGrafter"/>
</dbReference>
<feature type="region of interest" description="Disordered" evidence="9">
    <location>
        <begin position="220"/>
        <end position="239"/>
    </location>
</feature>
<dbReference type="InterPro" id="IPR011856">
    <property type="entry name" value="tRNA_endonuc-like_dom_sf"/>
</dbReference>
<evidence type="ECO:0000256" key="4">
    <source>
        <dbReference type="ARBA" id="ARBA00022723"/>
    </source>
</evidence>
<accession>A0A2H8TYW7</accession>